<dbReference type="GO" id="GO:0009251">
    <property type="term" value="P:glucan catabolic process"/>
    <property type="evidence" value="ECO:0007669"/>
    <property type="project" value="TreeGrafter"/>
</dbReference>
<keyword evidence="4" id="KW-1185">Reference proteome</keyword>
<dbReference type="InterPro" id="IPR013320">
    <property type="entry name" value="ConA-like_dom_sf"/>
</dbReference>
<dbReference type="STRING" id="686832.A0A0C2Y8N4"/>
<dbReference type="PROSITE" id="PS51762">
    <property type="entry name" value="GH16_2"/>
    <property type="match status" value="1"/>
</dbReference>
<dbReference type="Proteomes" id="UP000053424">
    <property type="component" value="Unassembled WGS sequence"/>
</dbReference>
<dbReference type="AlphaFoldDB" id="A0A0C2Y8N4"/>
<gene>
    <name evidence="3" type="ORF">M413DRAFT_20295</name>
</gene>
<dbReference type="OrthoDB" id="192832at2759"/>
<dbReference type="PANTHER" id="PTHR10963">
    <property type="entry name" value="GLYCOSYL HYDROLASE-RELATED"/>
    <property type="match status" value="1"/>
</dbReference>
<reference evidence="3 4" key="1">
    <citation type="submission" date="2014-04" db="EMBL/GenBank/DDBJ databases">
        <authorList>
            <consortium name="DOE Joint Genome Institute"/>
            <person name="Kuo A."/>
            <person name="Gay G."/>
            <person name="Dore J."/>
            <person name="Kohler A."/>
            <person name="Nagy L.G."/>
            <person name="Floudas D."/>
            <person name="Copeland A."/>
            <person name="Barry K.W."/>
            <person name="Cichocki N."/>
            <person name="Veneault-Fourrey C."/>
            <person name="LaButti K."/>
            <person name="Lindquist E.A."/>
            <person name="Lipzen A."/>
            <person name="Lundell T."/>
            <person name="Morin E."/>
            <person name="Murat C."/>
            <person name="Sun H."/>
            <person name="Tunlid A."/>
            <person name="Henrissat B."/>
            <person name="Grigoriev I.V."/>
            <person name="Hibbett D.S."/>
            <person name="Martin F."/>
            <person name="Nordberg H.P."/>
            <person name="Cantor M.N."/>
            <person name="Hua S.X."/>
        </authorList>
    </citation>
    <scope>NUCLEOTIDE SEQUENCE [LARGE SCALE GENOMIC DNA]</scope>
    <source>
        <strain evidence="4">h7</strain>
    </source>
</reference>
<dbReference type="EMBL" id="KN831797">
    <property type="protein sequence ID" value="KIM37387.1"/>
    <property type="molecule type" value="Genomic_DNA"/>
</dbReference>
<dbReference type="SUPFAM" id="SSF49899">
    <property type="entry name" value="Concanavalin A-like lectins/glucanases"/>
    <property type="match status" value="1"/>
</dbReference>
<feature type="signal peptide" evidence="1">
    <location>
        <begin position="1"/>
        <end position="21"/>
    </location>
</feature>
<dbReference type="Pfam" id="PF26113">
    <property type="entry name" value="GH16_XgeA"/>
    <property type="match status" value="1"/>
</dbReference>
<dbReference type="PANTHER" id="PTHR10963:SF24">
    <property type="entry name" value="GLYCOSIDASE C21B10.07-RELATED"/>
    <property type="match status" value="1"/>
</dbReference>
<name>A0A0C2Y8N4_HEBCY</name>
<organism evidence="3 4">
    <name type="scientific">Hebeloma cylindrosporum</name>
    <dbReference type="NCBI Taxonomy" id="76867"/>
    <lineage>
        <taxon>Eukaryota</taxon>
        <taxon>Fungi</taxon>
        <taxon>Dikarya</taxon>
        <taxon>Basidiomycota</taxon>
        <taxon>Agaricomycotina</taxon>
        <taxon>Agaricomycetes</taxon>
        <taxon>Agaricomycetidae</taxon>
        <taxon>Agaricales</taxon>
        <taxon>Agaricineae</taxon>
        <taxon>Hymenogastraceae</taxon>
        <taxon>Hebeloma</taxon>
    </lineage>
</organism>
<dbReference type="Gene3D" id="2.60.120.200">
    <property type="match status" value="1"/>
</dbReference>
<dbReference type="HOGENOM" id="CLU_016972_1_1_1"/>
<dbReference type="GO" id="GO:0004553">
    <property type="term" value="F:hydrolase activity, hydrolyzing O-glycosyl compounds"/>
    <property type="evidence" value="ECO:0007669"/>
    <property type="project" value="InterPro"/>
</dbReference>
<feature type="domain" description="GH16" evidence="2">
    <location>
        <begin position="17"/>
        <end position="287"/>
    </location>
</feature>
<dbReference type="CDD" id="cd02181">
    <property type="entry name" value="GH16_fungal_Lam16A_glucanase"/>
    <property type="match status" value="1"/>
</dbReference>
<keyword evidence="1" id="KW-0732">Signal</keyword>
<reference evidence="4" key="2">
    <citation type="submission" date="2015-01" db="EMBL/GenBank/DDBJ databases">
        <title>Evolutionary Origins and Diversification of the Mycorrhizal Mutualists.</title>
        <authorList>
            <consortium name="DOE Joint Genome Institute"/>
            <consortium name="Mycorrhizal Genomics Consortium"/>
            <person name="Kohler A."/>
            <person name="Kuo A."/>
            <person name="Nagy L.G."/>
            <person name="Floudas D."/>
            <person name="Copeland A."/>
            <person name="Barry K.W."/>
            <person name="Cichocki N."/>
            <person name="Veneault-Fourrey C."/>
            <person name="LaButti K."/>
            <person name="Lindquist E.A."/>
            <person name="Lipzen A."/>
            <person name="Lundell T."/>
            <person name="Morin E."/>
            <person name="Murat C."/>
            <person name="Riley R."/>
            <person name="Ohm R."/>
            <person name="Sun H."/>
            <person name="Tunlid A."/>
            <person name="Henrissat B."/>
            <person name="Grigoriev I.V."/>
            <person name="Hibbett D.S."/>
            <person name="Martin F."/>
        </authorList>
    </citation>
    <scope>NUCLEOTIDE SEQUENCE [LARGE SCALE GENOMIC DNA]</scope>
    <source>
        <strain evidence="4">h7</strain>
    </source>
</reference>
<keyword evidence="3" id="KW-0378">Hydrolase</keyword>
<evidence type="ECO:0000313" key="3">
    <source>
        <dbReference type="EMBL" id="KIM37387.1"/>
    </source>
</evidence>
<proteinExistence type="predicted"/>
<dbReference type="InterPro" id="IPR000757">
    <property type="entry name" value="Beta-glucanase-like"/>
</dbReference>
<evidence type="ECO:0000256" key="1">
    <source>
        <dbReference type="SAM" id="SignalP"/>
    </source>
</evidence>
<dbReference type="InterPro" id="IPR050546">
    <property type="entry name" value="Glycosyl_Hydrlase_16"/>
</dbReference>
<accession>A0A0C2Y8N4</accession>
<protein>
    <submittedName>
        <fullName evidence="3">Glycoside hydrolase family 16 protein</fullName>
    </submittedName>
</protein>
<sequence length="317" mass="34831">MKRLFLSGAIVAVATIAPASAATYSLVDNIVGRDFYNAFEWQNIWDPTNGRVNYVDQGTSQNLNLTYASSDTFVLRTDFTSVLNPHGPGRNSVRIRSRKTYRKHVAVFDVRHMPQGCGTWPAIWETKEDGWPSGGEVDILEGVNDQGPNAATLHTTAGCTMPQTREQTGTSGQLDCNWEVNGNTGCGVRFATQTSYGPAFNSVRGGWFAAERTDTYIKVWFWDRNDPSVPGEIRNGAGNANPDTWGIPAAYFPDTSCHIPRFFSENNIIINLTLCGDWAGAVYGQSGCPGTCIDHVNNNPAAFKDAYFDFAAIRVYQ</sequence>
<evidence type="ECO:0000313" key="4">
    <source>
        <dbReference type="Proteomes" id="UP000053424"/>
    </source>
</evidence>
<feature type="chain" id="PRO_5002171344" evidence="1">
    <location>
        <begin position="22"/>
        <end position="317"/>
    </location>
</feature>
<evidence type="ECO:0000259" key="2">
    <source>
        <dbReference type="PROSITE" id="PS51762"/>
    </source>
</evidence>